<reference evidence="2" key="1">
    <citation type="journal article" date="2019" name="Int. J. Syst. Evol. Microbiol.">
        <title>The Global Catalogue of Microorganisms (GCM) 10K type strain sequencing project: providing services to taxonomists for standard genome sequencing and annotation.</title>
        <authorList>
            <consortium name="The Broad Institute Genomics Platform"/>
            <consortium name="The Broad Institute Genome Sequencing Center for Infectious Disease"/>
            <person name="Wu L."/>
            <person name="Ma J."/>
        </authorList>
    </citation>
    <scope>NUCLEOTIDE SEQUENCE [LARGE SCALE GENOMIC DNA]</scope>
    <source>
        <strain evidence="2">JCM 14283</strain>
    </source>
</reference>
<comment type="caution">
    <text evidence="1">The sequence shown here is derived from an EMBL/GenBank/DDBJ whole genome shotgun (WGS) entry which is preliminary data.</text>
</comment>
<gene>
    <name evidence="1" type="ORF">GCM10009740_37740</name>
</gene>
<evidence type="ECO:0000313" key="1">
    <source>
        <dbReference type="EMBL" id="GAA1501145.1"/>
    </source>
</evidence>
<dbReference type="Proteomes" id="UP001501285">
    <property type="component" value="Unassembled WGS sequence"/>
</dbReference>
<proteinExistence type="predicted"/>
<evidence type="ECO:0000313" key="2">
    <source>
        <dbReference type="Proteomes" id="UP001501285"/>
    </source>
</evidence>
<dbReference type="EMBL" id="BAAANB010000064">
    <property type="protein sequence ID" value="GAA1501145.1"/>
    <property type="molecule type" value="Genomic_DNA"/>
</dbReference>
<sequence>MGGVDSLVAAWPLALVAVVMASLLGGAFARAGQEAGTKATPRSESGATLTCRSSGHRYLKGATGWRCSHCGDSIGHAAPSSQPAHEVAPV</sequence>
<name>A0ABN1ZMQ2_9MICO</name>
<protein>
    <submittedName>
        <fullName evidence="1">Uncharacterized protein</fullName>
    </submittedName>
</protein>
<organism evidence="1 2">
    <name type="scientific">Terrabacter terrae</name>
    <dbReference type="NCBI Taxonomy" id="318434"/>
    <lineage>
        <taxon>Bacteria</taxon>
        <taxon>Bacillati</taxon>
        <taxon>Actinomycetota</taxon>
        <taxon>Actinomycetes</taxon>
        <taxon>Micrococcales</taxon>
        <taxon>Intrasporangiaceae</taxon>
        <taxon>Terrabacter</taxon>
    </lineage>
</organism>
<accession>A0ABN1ZMQ2</accession>
<keyword evidence="2" id="KW-1185">Reference proteome</keyword>